<accession>A0ABN8MRR0</accession>
<dbReference type="EMBL" id="CALNXI010000692">
    <property type="protein sequence ID" value="CAH3034045.1"/>
    <property type="molecule type" value="Genomic_DNA"/>
</dbReference>
<feature type="region of interest" description="Disordered" evidence="1">
    <location>
        <begin position="1"/>
        <end position="45"/>
    </location>
</feature>
<comment type="caution">
    <text evidence="2">The sequence shown here is derived from an EMBL/GenBank/DDBJ whole genome shotgun (WGS) entry which is preliminary data.</text>
</comment>
<keyword evidence="3" id="KW-1185">Reference proteome</keyword>
<gene>
    <name evidence="2" type="ORF">PEVE_00039331</name>
</gene>
<evidence type="ECO:0000313" key="2">
    <source>
        <dbReference type="EMBL" id="CAH3034045.1"/>
    </source>
</evidence>
<protein>
    <submittedName>
        <fullName evidence="2">Uncharacterized protein</fullName>
    </submittedName>
</protein>
<reference evidence="2 3" key="1">
    <citation type="submission" date="2022-05" db="EMBL/GenBank/DDBJ databases">
        <authorList>
            <consortium name="Genoscope - CEA"/>
            <person name="William W."/>
        </authorList>
    </citation>
    <scope>NUCLEOTIDE SEQUENCE [LARGE SCALE GENOMIC DNA]</scope>
</reference>
<feature type="compositionally biased region" description="Basic residues" evidence="1">
    <location>
        <begin position="1"/>
        <end position="20"/>
    </location>
</feature>
<proteinExistence type="predicted"/>
<feature type="compositionally biased region" description="Polar residues" evidence="1">
    <location>
        <begin position="33"/>
        <end position="45"/>
    </location>
</feature>
<sequence>MPPKPKRTSQTRTRSSIKRPRVTELIETRPGLSDQQQPATSTEQPLVTVNMQALSASISSAVQPAVAEAMKAQWPAAPSQETQSSTDQSVANIVNTSLAEITQDSIVQGTFTPSRRIASNSARDSFAEELVANLESFLSSVLASGSGTGSACVLLKEKKSFNKVSLSRTFSSTSSDSDYEDIVFI</sequence>
<evidence type="ECO:0000256" key="1">
    <source>
        <dbReference type="SAM" id="MobiDB-lite"/>
    </source>
</evidence>
<name>A0ABN8MRR0_9CNID</name>
<evidence type="ECO:0000313" key="3">
    <source>
        <dbReference type="Proteomes" id="UP001159427"/>
    </source>
</evidence>
<organism evidence="2 3">
    <name type="scientific">Porites evermanni</name>
    <dbReference type="NCBI Taxonomy" id="104178"/>
    <lineage>
        <taxon>Eukaryota</taxon>
        <taxon>Metazoa</taxon>
        <taxon>Cnidaria</taxon>
        <taxon>Anthozoa</taxon>
        <taxon>Hexacorallia</taxon>
        <taxon>Scleractinia</taxon>
        <taxon>Fungiina</taxon>
        <taxon>Poritidae</taxon>
        <taxon>Porites</taxon>
    </lineage>
</organism>
<dbReference type="Proteomes" id="UP001159427">
    <property type="component" value="Unassembled WGS sequence"/>
</dbReference>